<gene>
    <name evidence="1" type="ORF">SOIL9_26070</name>
</gene>
<reference evidence="1 2" key="1">
    <citation type="submission" date="2019-05" db="EMBL/GenBank/DDBJ databases">
        <authorList>
            <consortium name="Science for Life Laboratories"/>
        </authorList>
    </citation>
    <scope>NUCLEOTIDE SEQUENCE [LARGE SCALE GENOMIC DNA]</scope>
    <source>
        <strain evidence="1">Soil9</strain>
    </source>
</reference>
<keyword evidence="2" id="KW-1185">Reference proteome</keyword>
<organism evidence="1 2">
    <name type="scientific">Gemmata massiliana</name>
    <dbReference type="NCBI Taxonomy" id="1210884"/>
    <lineage>
        <taxon>Bacteria</taxon>
        <taxon>Pseudomonadati</taxon>
        <taxon>Planctomycetota</taxon>
        <taxon>Planctomycetia</taxon>
        <taxon>Gemmatales</taxon>
        <taxon>Gemmataceae</taxon>
        <taxon>Gemmata</taxon>
    </lineage>
</organism>
<dbReference type="AlphaFoldDB" id="A0A6P2D2M6"/>
<sequence length="90" mass="10011">MPYYKLHIPGGEVEKEYTLELNNDGTFSFSFYVWDTMAGGGDVITAGRWTRTGDTITFEMIQKPMDYQPVPTTATVVGDTLEMNGVGTFT</sequence>
<dbReference type="RefSeq" id="WP_162669563.1">
    <property type="nucleotide sequence ID" value="NZ_LR593886.1"/>
</dbReference>
<dbReference type="Proteomes" id="UP000464178">
    <property type="component" value="Chromosome"/>
</dbReference>
<dbReference type="EMBL" id="LR593886">
    <property type="protein sequence ID" value="VTR95107.1"/>
    <property type="molecule type" value="Genomic_DNA"/>
</dbReference>
<proteinExistence type="predicted"/>
<name>A0A6P2D2M6_9BACT</name>
<accession>A0A6P2D2M6</accession>
<protein>
    <submittedName>
        <fullName evidence="1">Uncharacterized protein</fullName>
    </submittedName>
</protein>
<evidence type="ECO:0000313" key="1">
    <source>
        <dbReference type="EMBL" id="VTR95107.1"/>
    </source>
</evidence>
<dbReference type="KEGG" id="gms:SOIL9_26070"/>
<evidence type="ECO:0000313" key="2">
    <source>
        <dbReference type="Proteomes" id="UP000464178"/>
    </source>
</evidence>